<gene>
    <name evidence="4" type="ORF">CHR55_01680</name>
</gene>
<proteinExistence type="predicted"/>
<dbReference type="InterPro" id="IPR002123">
    <property type="entry name" value="Plipid/glycerol_acylTrfase"/>
</dbReference>
<dbReference type="Proteomes" id="UP000230886">
    <property type="component" value="Unassembled WGS sequence"/>
</dbReference>
<dbReference type="CDD" id="cd07989">
    <property type="entry name" value="LPLAT_AGPAT-like"/>
    <property type="match status" value="1"/>
</dbReference>
<organism evidence="4 5">
    <name type="scientific">Rhodococcus qingshengii</name>
    <dbReference type="NCBI Taxonomy" id="334542"/>
    <lineage>
        <taxon>Bacteria</taxon>
        <taxon>Bacillati</taxon>
        <taxon>Actinomycetota</taxon>
        <taxon>Actinomycetes</taxon>
        <taxon>Mycobacteriales</taxon>
        <taxon>Nocardiaceae</taxon>
        <taxon>Rhodococcus</taxon>
        <taxon>Rhodococcus erythropolis group</taxon>
    </lineage>
</organism>
<dbReference type="SUPFAM" id="SSF69593">
    <property type="entry name" value="Glycerol-3-phosphate (1)-acyltransferase"/>
    <property type="match status" value="1"/>
</dbReference>
<sequence length="244" mass="26011">MPFEPVYTAVEVVARGLSGFQGVKVTRTGTEHVPVSGGAVIAINHTSYLDFIPAALAVGTAKRKLRVMAKAELADNKVLGFLMRGCGVIEVDRSAGAQAYRAGVDALKRGELVGVYPEATISRSFEIKEMKSGAARMAIDAGVPIIPLIVWGAQRIVTKGGPKNLGRNHFPISVEVGAPIDPVEPAEALSEILRIEMDAILRHVQDGFVHEPGAYWVPRRLGGGAPTPEEAAAMDAQERAKRAR</sequence>
<evidence type="ECO:0000313" key="4">
    <source>
        <dbReference type="EMBL" id="PCK29120.1"/>
    </source>
</evidence>
<accession>A0A1C4EAL5</accession>
<dbReference type="GO" id="GO:0006654">
    <property type="term" value="P:phosphatidic acid biosynthetic process"/>
    <property type="evidence" value="ECO:0007669"/>
    <property type="project" value="TreeGrafter"/>
</dbReference>
<name>A0A1C4EAL5_RHOSG</name>
<comment type="caution">
    <text evidence="4">The sequence shown here is derived from an EMBL/GenBank/DDBJ whole genome shotgun (WGS) entry which is preliminary data.</text>
</comment>
<dbReference type="RefSeq" id="WP_054188660.1">
    <property type="nucleotide sequence ID" value="NZ_CP054207.1"/>
</dbReference>
<evidence type="ECO:0000256" key="1">
    <source>
        <dbReference type="ARBA" id="ARBA00022679"/>
    </source>
</evidence>
<feature type="domain" description="Phospholipid/glycerol acyltransferase" evidence="3">
    <location>
        <begin position="39"/>
        <end position="153"/>
    </location>
</feature>
<dbReference type="EMBL" id="NOVD01000001">
    <property type="protein sequence ID" value="PCK29120.1"/>
    <property type="molecule type" value="Genomic_DNA"/>
</dbReference>
<dbReference type="PANTHER" id="PTHR10434">
    <property type="entry name" value="1-ACYL-SN-GLYCEROL-3-PHOSPHATE ACYLTRANSFERASE"/>
    <property type="match status" value="1"/>
</dbReference>
<evidence type="ECO:0000313" key="5">
    <source>
        <dbReference type="Proteomes" id="UP000230886"/>
    </source>
</evidence>
<keyword evidence="1 4" id="KW-0808">Transferase</keyword>
<reference evidence="4 5" key="1">
    <citation type="submission" date="2017-07" db="EMBL/GenBank/DDBJ databases">
        <title>Draft sequence of Rhodococcus enclensis 23b-28.</title>
        <authorList>
            <person name="Besaury L."/>
            <person name="Sancelme M."/>
            <person name="Amato P."/>
            <person name="Lallement A."/>
            <person name="Delort A.-M."/>
        </authorList>
    </citation>
    <scope>NUCLEOTIDE SEQUENCE [LARGE SCALE GENOMIC DNA]</scope>
    <source>
        <strain evidence="4 5">23b-28</strain>
    </source>
</reference>
<protein>
    <submittedName>
        <fullName evidence="4">1-acyl-sn-glycerol-3-phosphate acyltransferase</fullName>
    </submittedName>
</protein>
<dbReference type="AlphaFoldDB" id="A0A1C4EAL5"/>
<dbReference type="PANTHER" id="PTHR10434:SF55">
    <property type="entry name" value="POSSIBLE ACYLTRANSFERASE"/>
    <property type="match status" value="1"/>
</dbReference>
<dbReference type="GO" id="GO:0005886">
    <property type="term" value="C:plasma membrane"/>
    <property type="evidence" value="ECO:0007669"/>
    <property type="project" value="TreeGrafter"/>
</dbReference>
<dbReference type="SMART" id="SM00563">
    <property type="entry name" value="PlsC"/>
    <property type="match status" value="1"/>
</dbReference>
<evidence type="ECO:0000256" key="2">
    <source>
        <dbReference type="ARBA" id="ARBA00023315"/>
    </source>
</evidence>
<dbReference type="GO" id="GO:0003841">
    <property type="term" value="F:1-acylglycerol-3-phosphate O-acyltransferase activity"/>
    <property type="evidence" value="ECO:0007669"/>
    <property type="project" value="TreeGrafter"/>
</dbReference>
<keyword evidence="2 4" id="KW-0012">Acyltransferase</keyword>
<evidence type="ECO:0000259" key="3">
    <source>
        <dbReference type="SMART" id="SM00563"/>
    </source>
</evidence>
<dbReference type="Pfam" id="PF01553">
    <property type="entry name" value="Acyltransferase"/>
    <property type="match status" value="1"/>
</dbReference>